<reference evidence="6" key="1">
    <citation type="journal article" date="2021" name="Microorganisms">
        <title>The Ever-Expanding Pseudomonas Genus: Description of 43 New Species and Partition of the Pseudomonas putida Group.</title>
        <authorList>
            <person name="Girard L."/>
            <person name="Lood C."/>
            <person name="Hofte M."/>
            <person name="Vandamme P."/>
            <person name="Rokni-Zadeh H."/>
            <person name="van Noort V."/>
            <person name="Lavigne R."/>
            <person name="De Mot R."/>
        </authorList>
    </citation>
    <scope>NUCLEOTIDE SEQUENCE</scope>
    <source>
        <strain evidence="6">COW40</strain>
    </source>
</reference>
<organism evidence="6 7">
    <name type="scientific">Pseudomonas fakonensis</name>
    <dbReference type="NCBI Taxonomy" id="2842355"/>
    <lineage>
        <taxon>Bacteria</taxon>
        <taxon>Pseudomonadati</taxon>
        <taxon>Pseudomonadota</taxon>
        <taxon>Gammaproteobacteria</taxon>
        <taxon>Pseudomonadales</taxon>
        <taxon>Pseudomonadaceae</taxon>
        <taxon>Pseudomonas</taxon>
    </lineage>
</organism>
<dbReference type="PROSITE" id="PS00041">
    <property type="entry name" value="HTH_ARAC_FAMILY_1"/>
    <property type="match status" value="1"/>
</dbReference>
<evidence type="ECO:0000256" key="3">
    <source>
        <dbReference type="ARBA" id="ARBA00023125"/>
    </source>
</evidence>
<comment type="subcellular location">
    <subcellularLocation>
        <location evidence="1">Cytoplasm</location>
    </subcellularLocation>
</comment>
<dbReference type="RefSeq" id="WP_217839493.1">
    <property type="nucleotide sequence ID" value="NZ_CP077076.1"/>
</dbReference>
<dbReference type="InterPro" id="IPR018062">
    <property type="entry name" value="HTH_AraC-typ_CS"/>
</dbReference>
<dbReference type="SMART" id="SM00342">
    <property type="entry name" value="HTH_ARAC"/>
    <property type="match status" value="1"/>
</dbReference>
<evidence type="ECO:0000256" key="4">
    <source>
        <dbReference type="ARBA" id="ARBA00023163"/>
    </source>
</evidence>
<keyword evidence="3" id="KW-0238">DNA-binding</keyword>
<accession>A0ABX8N1S8</accession>
<name>A0ABX8N1S8_9PSED</name>
<dbReference type="PROSITE" id="PS01124">
    <property type="entry name" value="HTH_ARAC_FAMILY_2"/>
    <property type="match status" value="1"/>
</dbReference>
<keyword evidence="2" id="KW-0805">Transcription regulation</keyword>
<evidence type="ECO:0000256" key="1">
    <source>
        <dbReference type="ARBA" id="ARBA00004496"/>
    </source>
</evidence>
<dbReference type="PANTHER" id="PTHR46796">
    <property type="entry name" value="HTH-TYPE TRANSCRIPTIONAL ACTIVATOR RHAS-RELATED"/>
    <property type="match status" value="1"/>
</dbReference>
<dbReference type="Proteomes" id="UP001046350">
    <property type="component" value="Chromosome"/>
</dbReference>
<feature type="domain" description="HTH araC/xylS-type" evidence="5">
    <location>
        <begin position="178"/>
        <end position="276"/>
    </location>
</feature>
<evidence type="ECO:0000313" key="7">
    <source>
        <dbReference type="Proteomes" id="UP001046350"/>
    </source>
</evidence>
<proteinExistence type="predicted"/>
<gene>
    <name evidence="6" type="ORF">KSS94_18325</name>
</gene>
<evidence type="ECO:0000256" key="2">
    <source>
        <dbReference type="ARBA" id="ARBA00023015"/>
    </source>
</evidence>
<keyword evidence="7" id="KW-1185">Reference proteome</keyword>
<keyword evidence="4" id="KW-0804">Transcription</keyword>
<dbReference type="InterPro" id="IPR018060">
    <property type="entry name" value="HTH_AraC"/>
</dbReference>
<sequence>MNRSFKSTLKTKNLTYLSRGNPQPTGGVAQRVALVLHDGFSLMAFSAAMDALWTANHIANTLIFELQVAGEGERVASDVGIHIPVTQPLGTLQMSALDCVLVCEPEGVHLTRHRGRRRNSRACTAGVADLMLGLLAVSCEPLLLKAVQEMLLWRRGGEREQASTLTPVIDRVLPTCLQAALELMRTHVEAPLGMETIARRVGQSRRQLERDFRRHVEASPTRYYLELRLTHARQLLLHTEKSLTEVSLASGFVSTAHFYRRFRELFALAPKEFRLRARRAANSLNPA</sequence>
<dbReference type="Pfam" id="PF12833">
    <property type="entry name" value="HTH_18"/>
    <property type="match status" value="1"/>
</dbReference>
<evidence type="ECO:0000259" key="5">
    <source>
        <dbReference type="PROSITE" id="PS01124"/>
    </source>
</evidence>
<protein>
    <submittedName>
        <fullName evidence="6">Helix-turn-helix domain-containing protein</fullName>
    </submittedName>
</protein>
<evidence type="ECO:0000313" key="6">
    <source>
        <dbReference type="EMBL" id="QXH49892.1"/>
    </source>
</evidence>
<dbReference type="InterPro" id="IPR050204">
    <property type="entry name" value="AraC_XylS_family_regulators"/>
</dbReference>
<dbReference type="EMBL" id="CP077076">
    <property type="protein sequence ID" value="QXH49892.1"/>
    <property type="molecule type" value="Genomic_DNA"/>
</dbReference>